<name>A0AAU8JN68_9ACTN</name>
<organism evidence="2">
    <name type="scientific">Kitasatospora camelliae</name>
    <dbReference type="NCBI Taxonomy" id="3156397"/>
    <lineage>
        <taxon>Bacteria</taxon>
        <taxon>Bacillati</taxon>
        <taxon>Actinomycetota</taxon>
        <taxon>Actinomycetes</taxon>
        <taxon>Kitasatosporales</taxon>
        <taxon>Streptomycetaceae</taxon>
        <taxon>Kitasatospora</taxon>
    </lineage>
</organism>
<sequence length="59" mass="6556">MPAEITAAFRRRLLAPLVEHDRTNAVSLVDTLDAFLRHNASWAKTAEALHIHVNTVHTG</sequence>
<dbReference type="AlphaFoldDB" id="A0AAU8JN68"/>
<proteinExistence type="predicted"/>
<evidence type="ECO:0000313" key="2">
    <source>
        <dbReference type="EMBL" id="XCM77693.1"/>
    </source>
</evidence>
<dbReference type="Gene3D" id="1.10.10.2840">
    <property type="entry name" value="PucR C-terminal helix-turn-helix domain"/>
    <property type="match status" value="1"/>
</dbReference>
<evidence type="ECO:0000259" key="1">
    <source>
        <dbReference type="Pfam" id="PF13556"/>
    </source>
</evidence>
<dbReference type="InterPro" id="IPR025736">
    <property type="entry name" value="PucR_C-HTH_dom"/>
</dbReference>
<feature type="domain" description="PucR C-terminal helix-turn-helix" evidence="1">
    <location>
        <begin position="28"/>
        <end position="57"/>
    </location>
</feature>
<protein>
    <submittedName>
        <fullName evidence="2">Helix-turn-helix domain-containing protein</fullName>
    </submittedName>
</protein>
<dbReference type="InterPro" id="IPR042070">
    <property type="entry name" value="PucR_C-HTH_sf"/>
</dbReference>
<dbReference type="Pfam" id="PF13556">
    <property type="entry name" value="HTH_30"/>
    <property type="match status" value="1"/>
</dbReference>
<accession>A0AAU8JN68</accession>
<dbReference type="EMBL" id="CP159872">
    <property type="protein sequence ID" value="XCM77693.1"/>
    <property type="molecule type" value="Genomic_DNA"/>
</dbReference>
<dbReference type="PANTHER" id="PTHR33744:SF1">
    <property type="entry name" value="DNA-BINDING TRANSCRIPTIONAL ACTIVATOR ADER"/>
    <property type="match status" value="1"/>
</dbReference>
<reference evidence="2" key="1">
    <citation type="submission" date="2024-06" db="EMBL/GenBank/DDBJ databases">
        <title>The genome sequences of Kitasatospora sp. strain HUAS MG31.</title>
        <authorList>
            <person name="Mo P."/>
        </authorList>
    </citation>
    <scope>NUCLEOTIDE SEQUENCE</scope>
    <source>
        <strain evidence="2">HUAS MG31</strain>
    </source>
</reference>
<dbReference type="PANTHER" id="PTHR33744">
    <property type="entry name" value="CARBOHYDRATE DIACID REGULATOR"/>
    <property type="match status" value="1"/>
</dbReference>
<dbReference type="InterPro" id="IPR051448">
    <property type="entry name" value="CdaR-like_regulators"/>
</dbReference>
<dbReference type="KEGG" id="kcm:ABWK59_01440"/>
<gene>
    <name evidence="2" type="ORF">ABWK59_01440</name>
</gene>
<dbReference type="RefSeq" id="WP_354637387.1">
    <property type="nucleotide sequence ID" value="NZ_CP159872.1"/>
</dbReference>